<feature type="signal peptide" evidence="2">
    <location>
        <begin position="1"/>
        <end position="20"/>
    </location>
</feature>
<evidence type="ECO:0000256" key="2">
    <source>
        <dbReference type="SAM" id="SignalP"/>
    </source>
</evidence>
<comment type="caution">
    <text evidence="3">The sequence shown here is derived from an EMBL/GenBank/DDBJ whole genome shotgun (WGS) entry which is preliminary data.</text>
</comment>
<evidence type="ECO:0000313" key="3">
    <source>
        <dbReference type="EMBL" id="KFG34568.1"/>
    </source>
</evidence>
<proteinExistence type="predicted"/>
<feature type="compositionally biased region" description="Low complexity" evidence="1">
    <location>
        <begin position="166"/>
        <end position="184"/>
    </location>
</feature>
<name>A0A086JR00_TOXGO</name>
<dbReference type="OrthoDB" id="10379362at2759"/>
<dbReference type="VEuPathDB" id="ToxoDB:TGDOM2_278410"/>
<dbReference type="EMBL" id="AHZU02001235">
    <property type="protein sequence ID" value="KFG34568.1"/>
    <property type="molecule type" value="Genomic_DNA"/>
</dbReference>
<feature type="compositionally biased region" description="Low complexity" evidence="1">
    <location>
        <begin position="266"/>
        <end position="282"/>
    </location>
</feature>
<feature type="compositionally biased region" description="Pro residues" evidence="1">
    <location>
        <begin position="223"/>
        <end position="232"/>
    </location>
</feature>
<dbReference type="Proteomes" id="UP000028837">
    <property type="component" value="Unassembled WGS sequence"/>
</dbReference>
<keyword evidence="2" id="KW-0732">Signal</keyword>
<evidence type="ECO:0000313" key="4">
    <source>
        <dbReference type="Proteomes" id="UP000028837"/>
    </source>
</evidence>
<dbReference type="PROSITE" id="PS51257">
    <property type="entry name" value="PROKAR_LIPOPROTEIN"/>
    <property type="match status" value="1"/>
</dbReference>
<dbReference type="AlphaFoldDB" id="A0A086JR00"/>
<sequence length="395" mass="41678">MEGRILQVTCLTLMMGTVLSCMGVESIKPTTEFNFTTTIPKAGLEKNVELVFLLGPSNTLQVIDETSSAVYLPRESASTEEPPSEPYGAAYRYENGACDFAKTIEFKDEFPGYKTPLWVQEQIASEESERESAGKVVKYVFTNPPAEYLGGRLSFCVRFKTMLASGSNTETSTSPPTPSVPSGGAKPDGTTNPENEDGGSNPVKPGLPSPETGLQPDLESSPVTPPPKPADPPASSGHGSHTDDQMAGAEDGKGDSLGDEGEEENSALGSTSSASSISHANSQPPSSRPTVDQTGENNEDGLARSAVHHKPIQEETPATIQGDAAAAGFETTDQHLEHGVSREGGARMRRLTEKPAATEAFLTIVVHSAAWRVTGGMGLLPVSLLTVATALFLVW</sequence>
<protein>
    <submittedName>
        <fullName evidence="3">Toxoplasma gondii family A protein</fullName>
    </submittedName>
</protein>
<accession>A0A086JR00</accession>
<reference evidence="3 4" key="1">
    <citation type="submission" date="2014-02" db="EMBL/GenBank/DDBJ databases">
        <authorList>
            <person name="Sibley D."/>
            <person name="Venepally P."/>
            <person name="Karamycheva S."/>
            <person name="Hadjithomas M."/>
            <person name="Khan A."/>
            <person name="Brunk B."/>
            <person name="Roos D."/>
            <person name="Caler E."/>
            <person name="Lorenzi H."/>
        </authorList>
    </citation>
    <scope>NUCLEOTIDE SEQUENCE [LARGE SCALE GENOMIC DNA]</scope>
    <source>
        <strain evidence="3 4">GAB2-2007-GAL-DOM2</strain>
    </source>
</reference>
<evidence type="ECO:0000256" key="1">
    <source>
        <dbReference type="SAM" id="MobiDB-lite"/>
    </source>
</evidence>
<feature type="compositionally biased region" description="Polar residues" evidence="1">
    <location>
        <begin position="283"/>
        <end position="296"/>
    </location>
</feature>
<gene>
    <name evidence="3" type="ORF">TGDOM2_278410</name>
</gene>
<feature type="compositionally biased region" description="Basic and acidic residues" evidence="1">
    <location>
        <begin position="240"/>
        <end position="256"/>
    </location>
</feature>
<organism evidence="3 4">
    <name type="scientific">Toxoplasma gondii GAB2-2007-GAL-DOM2</name>
    <dbReference type="NCBI Taxonomy" id="1130820"/>
    <lineage>
        <taxon>Eukaryota</taxon>
        <taxon>Sar</taxon>
        <taxon>Alveolata</taxon>
        <taxon>Apicomplexa</taxon>
        <taxon>Conoidasida</taxon>
        <taxon>Coccidia</taxon>
        <taxon>Eucoccidiorida</taxon>
        <taxon>Eimeriorina</taxon>
        <taxon>Sarcocystidae</taxon>
        <taxon>Toxoplasma</taxon>
    </lineage>
</organism>
<feature type="chain" id="PRO_5001808363" evidence="2">
    <location>
        <begin position="21"/>
        <end position="395"/>
    </location>
</feature>
<feature type="region of interest" description="Disordered" evidence="1">
    <location>
        <begin position="166"/>
        <end position="298"/>
    </location>
</feature>